<evidence type="ECO:0000313" key="13">
    <source>
        <dbReference type="EMBL" id="ODV60249.1"/>
    </source>
</evidence>
<dbReference type="GO" id="GO:1903457">
    <property type="term" value="P:lactate catabolic process"/>
    <property type="evidence" value="ECO:0007669"/>
    <property type="project" value="TreeGrafter"/>
</dbReference>
<evidence type="ECO:0000313" key="14">
    <source>
        <dbReference type="Proteomes" id="UP000095038"/>
    </source>
</evidence>
<dbReference type="InterPro" id="IPR016171">
    <property type="entry name" value="Vanillyl_alc_oxidase_C-sub2"/>
</dbReference>
<name>A0A1D2VF61_9ASCO</name>
<comment type="cofactor">
    <cofactor evidence="1">
        <name>FAD</name>
        <dbReference type="ChEBI" id="CHEBI:57692"/>
    </cofactor>
</comment>
<evidence type="ECO:0000256" key="5">
    <source>
        <dbReference type="ARBA" id="ARBA00022827"/>
    </source>
</evidence>
<dbReference type="GO" id="GO:0005739">
    <property type="term" value="C:mitochondrion"/>
    <property type="evidence" value="ECO:0007669"/>
    <property type="project" value="UniProtKB-SubCell"/>
</dbReference>
<comment type="subcellular location">
    <subcellularLocation>
        <location evidence="2">Mitochondrion</location>
    </subcellularLocation>
</comment>
<dbReference type="FunFam" id="3.30.70.2740:FF:000001">
    <property type="entry name" value="D-lactate dehydrogenase mitochondrial"/>
    <property type="match status" value="1"/>
</dbReference>
<dbReference type="SUPFAM" id="SSF56176">
    <property type="entry name" value="FAD-binding/transporter-associated domain-like"/>
    <property type="match status" value="1"/>
</dbReference>
<gene>
    <name evidence="13" type="ORF">ASCRUDRAFT_81266</name>
</gene>
<evidence type="ECO:0000256" key="7">
    <source>
        <dbReference type="ARBA" id="ARBA00023002"/>
    </source>
</evidence>
<dbReference type="InterPro" id="IPR006094">
    <property type="entry name" value="Oxid_FAD_bind_N"/>
</dbReference>
<dbReference type="Gene3D" id="1.10.45.10">
    <property type="entry name" value="Vanillyl-alcohol Oxidase, Chain A, domain 4"/>
    <property type="match status" value="1"/>
</dbReference>
<evidence type="ECO:0000256" key="8">
    <source>
        <dbReference type="ARBA" id="ARBA00023128"/>
    </source>
</evidence>
<dbReference type="PANTHER" id="PTHR11748:SF111">
    <property type="entry name" value="D-LACTATE DEHYDROGENASE, MITOCHONDRIAL-RELATED"/>
    <property type="match status" value="1"/>
</dbReference>
<evidence type="ECO:0000259" key="12">
    <source>
        <dbReference type="PROSITE" id="PS51387"/>
    </source>
</evidence>
<dbReference type="PANTHER" id="PTHR11748">
    <property type="entry name" value="D-LACTATE DEHYDROGENASE"/>
    <property type="match status" value="1"/>
</dbReference>
<organism evidence="13 14">
    <name type="scientific">Ascoidea rubescens DSM 1968</name>
    <dbReference type="NCBI Taxonomy" id="1344418"/>
    <lineage>
        <taxon>Eukaryota</taxon>
        <taxon>Fungi</taxon>
        <taxon>Dikarya</taxon>
        <taxon>Ascomycota</taxon>
        <taxon>Saccharomycotina</taxon>
        <taxon>Saccharomycetes</taxon>
        <taxon>Ascoideaceae</taxon>
        <taxon>Ascoidea</taxon>
    </lineage>
</organism>
<dbReference type="GeneID" id="30968230"/>
<dbReference type="InterPro" id="IPR016166">
    <property type="entry name" value="FAD-bd_PCMH"/>
</dbReference>
<dbReference type="RefSeq" id="XP_020046556.1">
    <property type="nucleotide sequence ID" value="XM_020194594.1"/>
</dbReference>
<evidence type="ECO:0000256" key="4">
    <source>
        <dbReference type="ARBA" id="ARBA00022630"/>
    </source>
</evidence>
<dbReference type="AlphaFoldDB" id="A0A1D2VF61"/>
<keyword evidence="14" id="KW-1185">Reference proteome</keyword>
<evidence type="ECO:0000256" key="1">
    <source>
        <dbReference type="ARBA" id="ARBA00001974"/>
    </source>
</evidence>
<dbReference type="PROSITE" id="PS51387">
    <property type="entry name" value="FAD_PCMH"/>
    <property type="match status" value="1"/>
</dbReference>
<dbReference type="EC" id="1.1.2.4" evidence="9"/>
<dbReference type="InterPro" id="IPR004113">
    <property type="entry name" value="FAD-bd_oxidored_4_C"/>
</dbReference>
<dbReference type="FunFam" id="3.30.465.10:FF:000014">
    <property type="entry name" value="D-lactate dehydrogenase (Cytochrome), putative"/>
    <property type="match status" value="1"/>
</dbReference>
<keyword evidence="5" id="KW-0274">FAD</keyword>
<dbReference type="GO" id="GO:0071949">
    <property type="term" value="F:FAD binding"/>
    <property type="evidence" value="ECO:0007669"/>
    <property type="project" value="InterPro"/>
</dbReference>
<protein>
    <recommendedName>
        <fullName evidence="9">D-lactate dehydrogenase (cytochrome)</fullName>
        <ecNumber evidence="9">1.1.2.4</ecNumber>
    </recommendedName>
    <alternativeName>
        <fullName evidence="11">D-lactate ferricytochrome C oxidoreductase</fullName>
    </alternativeName>
</protein>
<dbReference type="GO" id="GO:0004458">
    <property type="term" value="F:D-lactate dehydrogenase (cytochrome) activity"/>
    <property type="evidence" value="ECO:0007669"/>
    <property type="project" value="UniProtKB-EC"/>
</dbReference>
<dbReference type="Pfam" id="PF01565">
    <property type="entry name" value="FAD_binding_4"/>
    <property type="match status" value="1"/>
</dbReference>
<evidence type="ECO:0000256" key="2">
    <source>
        <dbReference type="ARBA" id="ARBA00004173"/>
    </source>
</evidence>
<dbReference type="InterPro" id="IPR036318">
    <property type="entry name" value="FAD-bd_PCMH-like_sf"/>
</dbReference>
<keyword evidence="7" id="KW-0560">Oxidoreductase</keyword>
<dbReference type="Proteomes" id="UP000095038">
    <property type="component" value="Unassembled WGS sequence"/>
</dbReference>
<comment type="similarity">
    <text evidence="3">Belongs to the FAD-binding oxidoreductase/transferase type 4 family.</text>
</comment>
<dbReference type="Gene3D" id="3.30.70.2740">
    <property type="match status" value="1"/>
</dbReference>
<comment type="catalytic activity">
    <reaction evidence="10">
        <text>(R)-lactate + 2 Fe(III)-[cytochrome c] = 2 Fe(II)-[cytochrome c] + pyruvate + 2 H(+)</text>
        <dbReference type="Rhea" id="RHEA:13521"/>
        <dbReference type="Rhea" id="RHEA-COMP:10350"/>
        <dbReference type="Rhea" id="RHEA-COMP:14399"/>
        <dbReference type="ChEBI" id="CHEBI:15361"/>
        <dbReference type="ChEBI" id="CHEBI:15378"/>
        <dbReference type="ChEBI" id="CHEBI:16004"/>
        <dbReference type="ChEBI" id="CHEBI:29033"/>
        <dbReference type="ChEBI" id="CHEBI:29034"/>
        <dbReference type="EC" id="1.1.2.4"/>
    </reaction>
</comment>
<dbReference type="STRING" id="1344418.A0A1D2VF61"/>
<dbReference type="Gene3D" id="3.30.465.10">
    <property type="match status" value="1"/>
</dbReference>
<accession>A0A1D2VF61</accession>
<feature type="domain" description="FAD-binding PCMH-type" evidence="12">
    <location>
        <begin position="66"/>
        <end position="247"/>
    </location>
</feature>
<reference evidence="14" key="1">
    <citation type="submission" date="2016-05" db="EMBL/GenBank/DDBJ databases">
        <title>Comparative genomics of biotechnologically important yeasts.</title>
        <authorList>
            <consortium name="DOE Joint Genome Institute"/>
            <person name="Riley R."/>
            <person name="Haridas S."/>
            <person name="Wolfe K.H."/>
            <person name="Lopes M.R."/>
            <person name="Hittinger C.T."/>
            <person name="Goker M."/>
            <person name="Salamov A."/>
            <person name="Wisecaver J."/>
            <person name="Long T.M."/>
            <person name="Aerts A.L."/>
            <person name="Barry K."/>
            <person name="Choi C."/>
            <person name="Clum A."/>
            <person name="Coughlan A.Y."/>
            <person name="Deshpande S."/>
            <person name="Douglass A.P."/>
            <person name="Hanson S.J."/>
            <person name="Klenk H.-P."/>
            <person name="Labutti K."/>
            <person name="Lapidus A."/>
            <person name="Lindquist E."/>
            <person name="Lipzen A."/>
            <person name="Meier-Kolthoff J.P."/>
            <person name="Ohm R.A."/>
            <person name="Otillar R.P."/>
            <person name="Pangilinan J."/>
            <person name="Peng Y."/>
            <person name="Rokas A."/>
            <person name="Rosa C.A."/>
            <person name="Scheuner C."/>
            <person name="Sibirny A.A."/>
            <person name="Slot J.C."/>
            <person name="Stielow J.B."/>
            <person name="Sun H."/>
            <person name="Kurtzman C.P."/>
            <person name="Blackwell M."/>
            <person name="Grigoriev I.V."/>
            <person name="Jeffries T.W."/>
        </authorList>
    </citation>
    <scope>NUCLEOTIDE SEQUENCE [LARGE SCALE GENOMIC DNA]</scope>
    <source>
        <strain evidence="14">DSM 1968</strain>
    </source>
</reference>
<keyword evidence="6" id="KW-0809">Transit peptide</keyword>
<dbReference type="InParanoid" id="A0A1D2VF61"/>
<evidence type="ECO:0000256" key="10">
    <source>
        <dbReference type="ARBA" id="ARBA00051436"/>
    </source>
</evidence>
<dbReference type="FunFam" id="1.10.45.10:FF:000001">
    <property type="entry name" value="D-lactate dehydrogenase mitochondrial"/>
    <property type="match status" value="1"/>
</dbReference>
<dbReference type="InterPro" id="IPR016169">
    <property type="entry name" value="FAD-bd_PCMH_sub2"/>
</dbReference>
<dbReference type="EMBL" id="KV454482">
    <property type="protein sequence ID" value="ODV60249.1"/>
    <property type="molecule type" value="Genomic_DNA"/>
</dbReference>
<keyword evidence="8" id="KW-0496">Mitochondrion</keyword>
<dbReference type="GO" id="GO:0008720">
    <property type="term" value="F:D-lactate dehydrogenase (NAD+) activity"/>
    <property type="evidence" value="ECO:0007669"/>
    <property type="project" value="TreeGrafter"/>
</dbReference>
<dbReference type="SUPFAM" id="SSF55103">
    <property type="entry name" value="FAD-linked oxidases, C-terminal domain"/>
    <property type="match status" value="1"/>
</dbReference>
<dbReference type="OrthoDB" id="7786253at2759"/>
<keyword evidence="4" id="KW-0285">Flavoprotein</keyword>
<dbReference type="Pfam" id="PF02913">
    <property type="entry name" value="FAD-oxidase_C"/>
    <property type="match status" value="1"/>
</dbReference>
<sequence length="504" mass="56191">MASGDNYNNLNCKSTLNLFDLNSPVYCSNHKLPEALQKIADIVGIENVTNSENEIQSHRDSLGNSFKPLKNEYSNLIVYPTSTEQISKVVRVCNEYRLPIVPYAGGTSLEGQYVPTRNGICLDTSKMAKIIRLNQDDLDIVVQPGVTWQDLNAFLQPYNLFFGPDPGPGAQIGGMVATSCSGTNAFRYGTMKDNVLSMKIVLPDGTLIKTKNRPRKSSAGYNLTNLFIGSEGTLGICTEVTLKLNIIPKHEIIALSYFDSIKDASKTVSDLFKNGIQLNAIELMDSRQMKVINQFSYTDRKWSENNLLICKIGGPTKNILNDTIDIFEKISSQNNGFNFEIATNEREKTELWSARKTNLWSSIDWAKSMDPDMKYWTTDVAVPVSKLPNVIEETAIDIENSGLNTTIVGHVGDGNYHALIIFPPEKEQIAKQVLNRMIKRAIDNEGTVSGEHGIGLSKRDFLIDELGQDTINTMRKIKLALDPLRIMNPDKIFKIDPNDVKTSH</sequence>
<proteinExistence type="inferred from homology"/>
<dbReference type="InterPro" id="IPR016164">
    <property type="entry name" value="FAD-linked_Oxase-like_C"/>
</dbReference>
<evidence type="ECO:0000256" key="11">
    <source>
        <dbReference type="ARBA" id="ARBA00083446"/>
    </source>
</evidence>
<evidence type="ECO:0000256" key="3">
    <source>
        <dbReference type="ARBA" id="ARBA00008000"/>
    </source>
</evidence>
<evidence type="ECO:0000256" key="9">
    <source>
        <dbReference type="ARBA" id="ARBA00038897"/>
    </source>
</evidence>
<evidence type="ECO:0000256" key="6">
    <source>
        <dbReference type="ARBA" id="ARBA00022946"/>
    </source>
</evidence>